<sequence>MQSYDIIPIEWQFLCCFCYFSRALQAVCLTNTLFYGSLYNRFKI</sequence>
<organism evidence="1 2">
    <name type="scientific">Prevotella disiens FB035-09AN</name>
    <dbReference type="NCBI Taxonomy" id="866771"/>
    <lineage>
        <taxon>Bacteria</taxon>
        <taxon>Pseudomonadati</taxon>
        <taxon>Bacteroidota</taxon>
        <taxon>Bacteroidia</taxon>
        <taxon>Bacteroidales</taxon>
        <taxon>Prevotellaceae</taxon>
        <taxon>Prevotella</taxon>
    </lineage>
</organism>
<evidence type="ECO:0000313" key="2">
    <source>
        <dbReference type="Proteomes" id="UP000003610"/>
    </source>
</evidence>
<gene>
    <name evidence="1" type="ORF">HMPREF9296_2466</name>
</gene>
<dbReference type="Proteomes" id="UP000003610">
    <property type="component" value="Unassembled WGS sequence"/>
</dbReference>
<dbReference type="STRING" id="866771.HMPREF9296_2466"/>
<reference evidence="1 2" key="1">
    <citation type="submission" date="2010-08" db="EMBL/GenBank/DDBJ databases">
        <authorList>
            <person name="Durkin A.S."/>
            <person name="Madupu R."/>
            <person name="Torralba M."/>
            <person name="Gillis M."/>
            <person name="Methe B."/>
            <person name="Sutton G."/>
            <person name="Nelson K.E."/>
        </authorList>
    </citation>
    <scope>NUCLEOTIDE SEQUENCE [LARGE SCALE GENOMIC DNA]</scope>
    <source>
        <strain evidence="1 2">FB035-09AN</strain>
    </source>
</reference>
<dbReference type="AlphaFoldDB" id="E1KNT1"/>
<dbReference type="EMBL" id="AEDO01000013">
    <property type="protein sequence ID" value="EFL46823.1"/>
    <property type="molecule type" value="Genomic_DNA"/>
</dbReference>
<accession>E1KNT1</accession>
<proteinExistence type="predicted"/>
<evidence type="ECO:0000313" key="1">
    <source>
        <dbReference type="EMBL" id="EFL46823.1"/>
    </source>
</evidence>
<protein>
    <submittedName>
        <fullName evidence="1">Uncharacterized protein</fullName>
    </submittedName>
</protein>
<name>E1KNT1_9BACT</name>
<comment type="caution">
    <text evidence="1">The sequence shown here is derived from an EMBL/GenBank/DDBJ whole genome shotgun (WGS) entry which is preliminary data.</text>
</comment>